<dbReference type="PANTHER" id="PTHR43289:SF6">
    <property type="entry name" value="SERINE_THREONINE-PROTEIN KINASE NEKL-3"/>
    <property type="match status" value="1"/>
</dbReference>
<dbReference type="SMART" id="SM00028">
    <property type="entry name" value="TPR"/>
    <property type="match status" value="3"/>
</dbReference>
<evidence type="ECO:0000256" key="3">
    <source>
        <dbReference type="ARBA" id="ARBA00022777"/>
    </source>
</evidence>
<keyword evidence="3 7" id="KW-0418">Kinase</keyword>
<feature type="region of interest" description="Disordered" evidence="5">
    <location>
        <begin position="376"/>
        <end position="481"/>
    </location>
</feature>
<feature type="compositionally biased region" description="Low complexity" evidence="5">
    <location>
        <begin position="376"/>
        <end position="403"/>
    </location>
</feature>
<keyword evidence="7" id="KW-0723">Serine/threonine-protein kinase</keyword>
<dbReference type="CDD" id="cd14014">
    <property type="entry name" value="STKc_PknB_like"/>
    <property type="match status" value="1"/>
</dbReference>
<feature type="domain" description="Protein kinase" evidence="6">
    <location>
        <begin position="1"/>
        <end position="245"/>
    </location>
</feature>
<dbReference type="GO" id="GO:0005524">
    <property type="term" value="F:ATP binding"/>
    <property type="evidence" value="ECO:0007669"/>
    <property type="project" value="UniProtKB-KW"/>
</dbReference>
<keyword evidence="4" id="KW-0067">ATP-binding</keyword>
<dbReference type="PROSITE" id="PS50011">
    <property type="entry name" value="PROTEIN_KINASE_DOM"/>
    <property type="match status" value="1"/>
</dbReference>
<dbReference type="InterPro" id="IPR019734">
    <property type="entry name" value="TPR_rpt"/>
</dbReference>
<dbReference type="Pfam" id="PF00069">
    <property type="entry name" value="Pkinase"/>
    <property type="match status" value="1"/>
</dbReference>
<evidence type="ECO:0000259" key="6">
    <source>
        <dbReference type="PROSITE" id="PS50011"/>
    </source>
</evidence>
<feature type="region of interest" description="Disordered" evidence="5">
    <location>
        <begin position="279"/>
        <end position="305"/>
    </location>
</feature>
<organism evidence="7 8">
    <name type="scientific">Permianibacter aggregans</name>
    <dbReference type="NCBI Taxonomy" id="1510150"/>
    <lineage>
        <taxon>Bacteria</taxon>
        <taxon>Pseudomonadati</taxon>
        <taxon>Pseudomonadota</taxon>
        <taxon>Gammaproteobacteria</taxon>
        <taxon>Pseudomonadales</taxon>
        <taxon>Pseudomonadaceae</taxon>
        <taxon>Permianibacter</taxon>
    </lineage>
</organism>
<accession>A0A4R6UQE2</accession>
<dbReference type="PANTHER" id="PTHR43289">
    <property type="entry name" value="MITOGEN-ACTIVATED PROTEIN KINASE KINASE KINASE 20-RELATED"/>
    <property type="match status" value="1"/>
</dbReference>
<evidence type="ECO:0000256" key="4">
    <source>
        <dbReference type="ARBA" id="ARBA00022840"/>
    </source>
</evidence>
<dbReference type="SMART" id="SM00220">
    <property type="entry name" value="S_TKc"/>
    <property type="match status" value="1"/>
</dbReference>
<dbReference type="InterPro" id="IPR011009">
    <property type="entry name" value="Kinase-like_dom_sf"/>
</dbReference>
<dbReference type="PROSITE" id="PS00108">
    <property type="entry name" value="PROTEIN_KINASE_ST"/>
    <property type="match status" value="1"/>
</dbReference>
<feature type="compositionally biased region" description="Basic and acidic residues" evidence="5">
    <location>
        <begin position="466"/>
        <end position="477"/>
    </location>
</feature>
<dbReference type="SUPFAM" id="SSF56112">
    <property type="entry name" value="Protein kinase-like (PK-like)"/>
    <property type="match status" value="1"/>
</dbReference>
<proteinExistence type="predicted"/>
<keyword evidence="1" id="KW-0808">Transferase</keyword>
<name>A0A4R6UQE2_9GAMM</name>
<reference evidence="7 8" key="1">
    <citation type="submission" date="2019-03" db="EMBL/GenBank/DDBJ databases">
        <title>Genomic Encyclopedia of Type Strains, Phase IV (KMG-IV): sequencing the most valuable type-strain genomes for metagenomic binning, comparative biology and taxonomic classification.</title>
        <authorList>
            <person name="Goeker M."/>
        </authorList>
    </citation>
    <scope>NUCLEOTIDE SEQUENCE [LARGE SCALE GENOMIC DNA]</scope>
    <source>
        <strain evidence="7 8">DSM 103792</strain>
    </source>
</reference>
<dbReference type="SUPFAM" id="SSF48452">
    <property type="entry name" value="TPR-like"/>
    <property type="match status" value="1"/>
</dbReference>
<evidence type="ECO:0000256" key="5">
    <source>
        <dbReference type="SAM" id="MobiDB-lite"/>
    </source>
</evidence>
<feature type="compositionally biased region" description="Low complexity" evidence="5">
    <location>
        <begin position="436"/>
        <end position="465"/>
    </location>
</feature>
<evidence type="ECO:0000256" key="1">
    <source>
        <dbReference type="ARBA" id="ARBA00022679"/>
    </source>
</evidence>
<dbReference type="Gene3D" id="1.25.40.10">
    <property type="entry name" value="Tetratricopeptide repeat domain"/>
    <property type="match status" value="1"/>
</dbReference>
<dbReference type="GO" id="GO:0004674">
    <property type="term" value="F:protein serine/threonine kinase activity"/>
    <property type="evidence" value="ECO:0007669"/>
    <property type="project" value="UniProtKB-KW"/>
</dbReference>
<dbReference type="EMBL" id="SNYM01000004">
    <property type="protein sequence ID" value="TDQ49468.1"/>
    <property type="molecule type" value="Genomic_DNA"/>
</dbReference>
<evidence type="ECO:0000313" key="7">
    <source>
        <dbReference type="EMBL" id="TDQ49468.1"/>
    </source>
</evidence>
<dbReference type="Gene3D" id="1.10.510.10">
    <property type="entry name" value="Transferase(Phosphotransferase) domain 1"/>
    <property type="match status" value="1"/>
</dbReference>
<dbReference type="Proteomes" id="UP000295375">
    <property type="component" value="Unassembled WGS sequence"/>
</dbReference>
<protein>
    <submittedName>
        <fullName evidence="7">Serine/threonine protein kinase</fullName>
    </submittedName>
</protein>
<evidence type="ECO:0000313" key="8">
    <source>
        <dbReference type="Proteomes" id="UP000295375"/>
    </source>
</evidence>
<evidence type="ECO:0000256" key="2">
    <source>
        <dbReference type="ARBA" id="ARBA00022741"/>
    </source>
</evidence>
<dbReference type="AlphaFoldDB" id="A0A4R6UQE2"/>
<comment type="caution">
    <text evidence="7">The sequence shown here is derived from an EMBL/GenBank/DDBJ whole genome shotgun (WGS) entry which is preliminary data.</text>
</comment>
<keyword evidence="8" id="KW-1185">Reference proteome</keyword>
<dbReference type="InterPro" id="IPR011990">
    <property type="entry name" value="TPR-like_helical_dom_sf"/>
</dbReference>
<sequence>MAKVYLAIQESFEREVALKIMAPHLLNADSQYGERFLREARIVAKLTHPHIVSVYDVGVHDGLHYLSMEYVPGQDLKHKRQALTLVQNLRAVKQVALALDYAHKKGYVHRDIKPENILIHEEDGRAVLTDFGIARMTGLEENLTQTGVAIGTPSYMSPEHALGKPVDHRADLYSLGIVMFYLLKGHVPFTGDSAVAVGLKHAVEPVPRLEGALIIFQPVLEKILAKQPDKRFQSGLEFAEVLEELTAKVTPELEQLWRESISNPLAAKEDKTVATPTAVKAPQAAPAPTPVPTPAAKRERSEETKITQLPPVKAEQPRAAIGDQEFVVHADERPGATSAQKAQTGTPIWAIVLVLVIAVAGVVLWRSGLLQQSTDAASETSATPSQTTAPAETVPVPVPATEALTETENRQPEPQASAPTEQEKVPAEMPSTTGNATTPSTETAATTTATETVTEAPPQTAPVTEKAPELSEAERTQQRVQQLLQQAEQQLKAGKLIEPENDNAETSYREVLSLQPDSASAKDGLSAVGIALAARGLEQVKQKDLIAARKDYERALALAPRDRDVQVLKQRIEAAQREQDAQVHVDKAVAALKKNQLLSPPKNNAYEHYQKALSIHPSNKAALKGRDELAQRVAKRIDELWQQQQVTEASALYALAEEKYPDSAEIKSVAQKTILAPKKPTVTAEDEAELLRQMETEIAEKAPEPPKPAVPVVQVAAEPIATLDGVQSANINLNRTLHVRFRFQHFTTSSTVLMARLYDGSRAVRISEVPVIVRGSEGEVSFVINRMVEGFPEGGYILDIMMADQRLASTSFVVAR</sequence>
<dbReference type="Gene3D" id="3.30.200.20">
    <property type="entry name" value="Phosphorylase Kinase, domain 1"/>
    <property type="match status" value="1"/>
</dbReference>
<dbReference type="InterPro" id="IPR008271">
    <property type="entry name" value="Ser/Thr_kinase_AS"/>
</dbReference>
<gene>
    <name evidence="7" type="ORF">EV696_104173</name>
</gene>
<feature type="compositionally biased region" description="Basic and acidic residues" evidence="5">
    <location>
        <begin position="296"/>
        <end position="305"/>
    </location>
</feature>
<dbReference type="InterPro" id="IPR000719">
    <property type="entry name" value="Prot_kinase_dom"/>
</dbReference>
<keyword evidence="2" id="KW-0547">Nucleotide-binding</keyword>